<evidence type="ECO:0000313" key="2">
    <source>
        <dbReference type="EMBL" id="TDL81875.1"/>
    </source>
</evidence>
<evidence type="ECO:0000256" key="1">
    <source>
        <dbReference type="SAM" id="SignalP"/>
    </source>
</evidence>
<accession>A0A4R6AFB6</accession>
<evidence type="ECO:0000313" key="3">
    <source>
        <dbReference type="Proteomes" id="UP000295701"/>
    </source>
</evidence>
<gene>
    <name evidence="2" type="ORF">E2L08_04270</name>
</gene>
<keyword evidence="3" id="KW-1185">Reference proteome</keyword>
<feature type="chain" id="PRO_5020937871" evidence="1">
    <location>
        <begin position="21"/>
        <end position="85"/>
    </location>
</feature>
<reference evidence="2 3" key="1">
    <citation type="submission" date="2019-03" db="EMBL/GenBank/DDBJ databases">
        <title>Primorskyibacter sp. SS33 isolated from sediments.</title>
        <authorList>
            <person name="Xunke S."/>
        </authorList>
    </citation>
    <scope>NUCLEOTIDE SEQUENCE [LARGE SCALE GENOMIC DNA]</scope>
    <source>
        <strain evidence="2 3">SS33</strain>
    </source>
</reference>
<proteinExistence type="predicted"/>
<dbReference type="Proteomes" id="UP000295701">
    <property type="component" value="Unassembled WGS sequence"/>
</dbReference>
<organism evidence="2 3">
    <name type="scientific">Palleronia sediminis</name>
    <dbReference type="NCBI Taxonomy" id="2547833"/>
    <lineage>
        <taxon>Bacteria</taxon>
        <taxon>Pseudomonadati</taxon>
        <taxon>Pseudomonadota</taxon>
        <taxon>Alphaproteobacteria</taxon>
        <taxon>Rhodobacterales</taxon>
        <taxon>Roseobacteraceae</taxon>
        <taxon>Palleronia</taxon>
    </lineage>
</organism>
<dbReference type="AlphaFoldDB" id="A0A4R6AFB6"/>
<dbReference type="RefSeq" id="WP_133395824.1">
    <property type="nucleotide sequence ID" value="NZ_SNAA01000003.1"/>
</dbReference>
<keyword evidence="1" id="KW-0732">Signal</keyword>
<comment type="caution">
    <text evidence="2">The sequence shown here is derived from an EMBL/GenBank/DDBJ whole genome shotgun (WGS) entry which is preliminary data.</text>
</comment>
<protein>
    <submittedName>
        <fullName evidence="2">Uncharacterized protein</fullName>
    </submittedName>
</protein>
<sequence length="85" mass="8025">MKTIAFAASAALVTAQAAMAGSYAPAVDCSVTPNAPECAVVTAAPVQTGSLGLGTAGAIAGGLLAAGVLAAVLSNDDDDDDSTTE</sequence>
<dbReference type="EMBL" id="SNAA01000003">
    <property type="protein sequence ID" value="TDL81875.1"/>
    <property type="molecule type" value="Genomic_DNA"/>
</dbReference>
<name>A0A4R6AFB6_9RHOB</name>
<feature type="signal peptide" evidence="1">
    <location>
        <begin position="1"/>
        <end position="20"/>
    </location>
</feature>